<dbReference type="GO" id="GO:0016787">
    <property type="term" value="F:hydrolase activity"/>
    <property type="evidence" value="ECO:0007669"/>
    <property type="project" value="UniProtKB-KW"/>
</dbReference>
<organism evidence="6 7">
    <name type="scientific">Sphingomonas adhaesiva</name>
    <dbReference type="NCBI Taxonomy" id="28212"/>
    <lineage>
        <taxon>Bacteria</taxon>
        <taxon>Pseudomonadati</taxon>
        <taxon>Pseudomonadota</taxon>
        <taxon>Alphaproteobacteria</taxon>
        <taxon>Sphingomonadales</taxon>
        <taxon>Sphingomonadaceae</taxon>
        <taxon>Sphingomonas</taxon>
    </lineage>
</organism>
<keyword evidence="4" id="KW-0862">Zinc</keyword>
<dbReference type="Proteomes" id="UP000218323">
    <property type="component" value="Unassembled WGS sequence"/>
</dbReference>
<dbReference type="RefSeq" id="WP_066707436.1">
    <property type="nucleotide sequence ID" value="NZ_JBHIWA010000039.1"/>
</dbReference>
<evidence type="ECO:0000256" key="2">
    <source>
        <dbReference type="ARBA" id="ARBA00022723"/>
    </source>
</evidence>
<comment type="caution">
    <text evidence="6">The sequence shown here is derived from an EMBL/GenBank/DDBJ whole genome shotgun (WGS) entry which is preliminary data.</text>
</comment>
<feature type="domain" description="Metallo-beta-lactamase" evidence="5">
    <location>
        <begin position="57"/>
        <end position="274"/>
    </location>
</feature>
<dbReference type="InterPro" id="IPR001279">
    <property type="entry name" value="Metallo-B-lactamas"/>
</dbReference>
<evidence type="ECO:0000259" key="5">
    <source>
        <dbReference type="SMART" id="SM00849"/>
    </source>
</evidence>
<evidence type="ECO:0000313" key="7">
    <source>
        <dbReference type="Proteomes" id="UP000218323"/>
    </source>
</evidence>
<sequence>MDVKFDVGSWQVSRVEEWSGGFTTPEQLFPEYDAAYFATVRDVLRPDHLTHDGIIEAVFQVWVARRNGLTVLIDTGAGNDKERPGLPSVGGMTTPFLARLDEAGVAREDVDLVVCTHLHVDHVGWNTMRIDGRWVPTFPNARYVFPAIDRDVWDPAGPHFATMRGAGVAQGVFEDSVQPILDAGIATLAADGEEIAPGMRMHHAPGHTPGHMIVDIADGGERALFTGDVIHHPVQVLRPDWNSCFCEDAALAIATRRRVLTDAADTRARVVPAHFGGAHSTFVERAGDGFACIMPSVDRAPS</sequence>
<proteinExistence type="inferred from homology"/>
<protein>
    <submittedName>
        <fullName evidence="6">MBL fold metallo-hydrolase</fullName>
    </submittedName>
</protein>
<dbReference type="Pfam" id="PF00753">
    <property type="entry name" value="Lactamase_B"/>
    <property type="match status" value="1"/>
</dbReference>
<dbReference type="SMART" id="SM00849">
    <property type="entry name" value="Lactamase_B"/>
    <property type="match status" value="1"/>
</dbReference>
<dbReference type="PANTHER" id="PTHR42978">
    <property type="entry name" value="QUORUM-QUENCHING LACTONASE YTNP-RELATED-RELATED"/>
    <property type="match status" value="1"/>
</dbReference>
<evidence type="ECO:0000256" key="4">
    <source>
        <dbReference type="ARBA" id="ARBA00022833"/>
    </source>
</evidence>
<dbReference type="InterPro" id="IPR051013">
    <property type="entry name" value="MBL_superfamily_lactonases"/>
</dbReference>
<reference evidence="6 7" key="1">
    <citation type="submission" date="2017-09" db="EMBL/GenBank/DDBJ databases">
        <title>Sphingomonas adhaesiva DSM 7418, whole genome shotgun sequence.</title>
        <authorList>
            <person name="Feng G."/>
            <person name="Zhu H."/>
        </authorList>
    </citation>
    <scope>NUCLEOTIDE SEQUENCE [LARGE SCALE GENOMIC DNA]</scope>
    <source>
        <strain evidence="6 7">DSM 7418</strain>
    </source>
</reference>
<dbReference type="CDD" id="cd16277">
    <property type="entry name" value="metallo-hydrolase-like_MBL-fold"/>
    <property type="match status" value="1"/>
</dbReference>
<keyword evidence="3 6" id="KW-0378">Hydrolase</keyword>
<name>A0A2A4ICV2_9SPHN</name>
<dbReference type="GO" id="GO:0046872">
    <property type="term" value="F:metal ion binding"/>
    <property type="evidence" value="ECO:0007669"/>
    <property type="project" value="UniProtKB-KW"/>
</dbReference>
<keyword evidence="2" id="KW-0479">Metal-binding</keyword>
<dbReference type="PANTHER" id="PTHR42978:SF6">
    <property type="entry name" value="QUORUM-QUENCHING LACTONASE YTNP-RELATED"/>
    <property type="match status" value="1"/>
</dbReference>
<evidence type="ECO:0000313" key="6">
    <source>
        <dbReference type="EMBL" id="PCG15958.1"/>
    </source>
</evidence>
<dbReference type="Gene3D" id="3.60.15.10">
    <property type="entry name" value="Ribonuclease Z/Hydroxyacylglutathione hydrolase-like"/>
    <property type="match status" value="1"/>
</dbReference>
<dbReference type="EMBL" id="NWVC01000001">
    <property type="protein sequence ID" value="PCG15958.1"/>
    <property type="molecule type" value="Genomic_DNA"/>
</dbReference>
<dbReference type="InterPro" id="IPR036866">
    <property type="entry name" value="RibonucZ/Hydroxyglut_hydro"/>
</dbReference>
<accession>A0A2A4ICV2</accession>
<evidence type="ECO:0000256" key="1">
    <source>
        <dbReference type="ARBA" id="ARBA00007749"/>
    </source>
</evidence>
<evidence type="ECO:0000256" key="3">
    <source>
        <dbReference type="ARBA" id="ARBA00022801"/>
    </source>
</evidence>
<dbReference type="SUPFAM" id="SSF56281">
    <property type="entry name" value="Metallo-hydrolase/oxidoreductase"/>
    <property type="match status" value="1"/>
</dbReference>
<comment type="similarity">
    <text evidence="1">Belongs to the metallo-beta-lactamase superfamily.</text>
</comment>
<keyword evidence="7" id="KW-1185">Reference proteome</keyword>
<gene>
    <name evidence="6" type="ORF">COA07_03080</name>
</gene>
<dbReference type="AlphaFoldDB" id="A0A2A4ICV2"/>